<sequence length="308" mass="35311">MYSMKTWQVRVTTQYDRGSVPDTPFRFFDLPQQVRDKVLAHCTQSATLKFCDCFSRYWSFRMSSFYIANLRLVSRRFQQEYEQEAALTVYVHDEAETVGGFSKALSSLPASYFKGLRKIILRPLEPLPHQTIRGTLESLKVQYGYYTNQYVPEILALTGSEAEIELRMAVYAHPLEKAIKKRDAEHCGAPTDLSLRTMLNVTNTTNCNAGTPVTITRSLLVYGYLYEVAKTLKEQNPRSYDRLLYADSNLIIYRATPSNHEQAWWGLTLEVVSSGVYDYKTAIGQAGETWREECGRDGVEEWALHADE</sequence>
<accession>A0AAN7WEL8</accession>
<proteinExistence type="predicted"/>
<gene>
    <name evidence="1" type="ORF">LTR97_000476</name>
</gene>
<evidence type="ECO:0000313" key="2">
    <source>
        <dbReference type="Proteomes" id="UP001310594"/>
    </source>
</evidence>
<dbReference type="EMBL" id="JAVRQU010000001">
    <property type="protein sequence ID" value="KAK5707937.1"/>
    <property type="molecule type" value="Genomic_DNA"/>
</dbReference>
<organism evidence="1 2">
    <name type="scientific">Elasticomyces elasticus</name>
    <dbReference type="NCBI Taxonomy" id="574655"/>
    <lineage>
        <taxon>Eukaryota</taxon>
        <taxon>Fungi</taxon>
        <taxon>Dikarya</taxon>
        <taxon>Ascomycota</taxon>
        <taxon>Pezizomycotina</taxon>
        <taxon>Dothideomycetes</taxon>
        <taxon>Dothideomycetidae</taxon>
        <taxon>Mycosphaerellales</taxon>
        <taxon>Teratosphaeriaceae</taxon>
        <taxon>Elasticomyces</taxon>
    </lineage>
</organism>
<comment type="caution">
    <text evidence="1">The sequence shown here is derived from an EMBL/GenBank/DDBJ whole genome shotgun (WGS) entry which is preliminary data.</text>
</comment>
<dbReference type="AlphaFoldDB" id="A0AAN7WEL8"/>
<name>A0AAN7WEL8_9PEZI</name>
<evidence type="ECO:0000313" key="1">
    <source>
        <dbReference type="EMBL" id="KAK5707937.1"/>
    </source>
</evidence>
<dbReference type="Proteomes" id="UP001310594">
    <property type="component" value="Unassembled WGS sequence"/>
</dbReference>
<protein>
    <submittedName>
        <fullName evidence="1">Uncharacterized protein</fullName>
    </submittedName>
</protein>
<reference evidence="1" key="1">
    <citation type="submission" date="2023-08" db="EMBL/GenBank/DDBJ databases">
        <title>Black Yeasts Isolated from many extreme environments.</title>
        <authorList>
            <person name="Coleine C."/>
            <person name="Stajich J.E."/>
            <person name="Selbmann L."/>
        </authorList>
    </citation>
    <scope>NUCLEOTIDE SEQUENCE</scope>
    <source>
        <strain evidence="1">CCFEE 5810</strain>
    </source>
</reference>